<evidence type="ECO:0000313" key="1">
    <source>
        <dbReference type="EMBL" id="MCE3052057.1"/>
    </source>
</evidence>
<accession>A0ABS8WQD7</accession>
<gene>
    <name evidence="1" type="ORF">HAX54_051482</name>
</gene>
<proteinExistence type="predicted"/>
<organism evidence="1 2">
    <name type="scientific">Datura stramonium</name>
    <name type="common">Jimsonweed</name>
    <name type="synonym">Common thornapple</name>
    <dbReference type="NCBI Taxonomy" id="4076"/>
    <lineage>
        <taxon>Eukaryota</taxon>
        <taxon>Viridiplantae</taxon>
        <taxon>Streptophyta</taxon>
        <taxon>Embryophyta</taxon>
        <taxon>Tracheophyta</taxon>
        <taxon>Spermatophyta</taxon>
        <taxon>Magnoliopsida</taxon>
        <taxon>eudicotyledons</taxon>
        <taxon>Gunneridae</taxon>
        <taxon>Pentapetalae</taxon>
        <taxon>asterids</taxon>
        <taxon>lamiids</taxon>
        <taxon>Solanales</taxon>
        <taxon>Solanaceae</taxon>
        <taxon>Solanoideae</taxon>
        <taxon>Datureae</taxon>
        <taxon>Datura</taxon>
    </lineage>
</organism>
<dbReference type="Proteomes" id="UP000823775">
    <property type="component" value="Unassembled WGS sequence"/>
</dbReference>
<evidence type="ECO:0000313" key="2">
    <source>
        <dbReference type="Proteomes" id="UP000823775"/>
    </source>
</evidence>
<comment type="caution">
    <text evidence="1">The sequence shown here is derived from an EMBL/GenBank/DDBJ whole genome shotgun (WGS) entry which is preliminary data.</text>
</comment>
<keyword evidence="2" id="KW-1185">Reference proteome</keyword>
<protein>
    <submittedName>
        <fullName evidence="1">Uncharacterized protein</fullName>
    </submittedName>
</protein>
<name>A0ABS8WQD7_DATST</name>
<sequence length="192" mass="21388">MPRGSSITCDLDLNFPFFGSNDDDLEVVKIGGVSVFDGHIGSAASEMALRLFLDKFLLRNYCGEHPSNYTEFCKSSLVETIEDIDLESSKMFRSGGDRLATFNYKFCRFLNEVEDCHSDPSLLAQKLIQKAFLGCSTDNLSVLLVPPAPGGPAVDDLPADLWLPWDVEVLEKSYYLGKNWHVLKTSSYINSD</sequence>
<dbReference type="EMBL" id="JACEIK010009178">
    <property type="protein sequence ID" value="MCE3052057.1"/>
    <property type="molecule type" value="Genomic_DNA"/>
</dbReference>
<reference evidence="1 2" key="1">
    <citation type="journal article" date="2021" name="BMC Genomics">
        <title>Datura genome reveals duplications of psychoactive alkaloid biosynthetic genes and high mutation rate following tissue culture.</title>
        <authorList>
            <person name="Rajewski A."/>
            <person name="Carter-House D."/>
            <person name="Stajich J."/>
            <person name="Litt A."/>
        </authorList>
    </citation>
    <scope>NUCLEOTIDE SEQUENCE [LARGE SCALE GENOMIC DNA]</scope>
    <source>
        <strain evidence="1">AR-01</strain>
    </source>
</reference>